<dbReference type="Gene3D" id="3.30.160.60">
    <property type="entry name" value="Classic Zinc Finger"/>
    <property type="match status" value="1"/>
</dbReference>
<dbReference type="InterPro" id="IPR013087">
    <property type="entry name" value="Znf_C2H2_type"/>
</dbReference>
<dbReference type="InterPro" id="IPR036236">
    <property type="entry name" value="Znf_C2H2_sf"/>
</dbReference>
<dbReference type="SUPFAM" id="SSF57667">
    <property type="entry name" value="beta-beta-alpha zinc fingers"/>
    <property type="match status" value="1"/>
</dbReference>
<dbReference type="PROSITE" id="PS00028">
    <property type="entry name" value="ZINC_FINGER_C2H2_1"/>
    <property type="match status" value="2"/>
</dbReference>
<protein>
    <recommendedName>
        <fullName evidence="8">C2H2-type domain-containing protein</fullName>
    </recommendedName>
</protein>
<dbReference type="PANTHER" id="PTHR16515">
    <property type="entry name" value="PR DOMAIN ZINC FINGER PROTEIN"/>
    <property type="match status" value="1"/>
</dbReference>
<dbReference type="PROSITE" id="PS50157">
    <property type="entry name" value="ZINC_FINGER_C2H2_2"/>
    <property type="match status" value="2"/>
</dbReference>
<evidence type="ECO:0000256" key="4">
    <source>
        <dbReference type="ARBA" id="ARBA00022771"/>
    </source>
</evidence>
<keyword evidence="10" id="KW-1185">Reference proteome</keyword>
<evidence type="ECO:0000259" key="8">
    <source>
        <dbReference type="PROSITE" id="PS50157"/>
    </source>
</evidence>
<dbReference type="EMBL" id="CP092625">
    <property type="protein sequence ID" value="UMM44254.1"/>
    <property type="molecule type" value="Genomic_DNA"/>
</dbReference>
<evidence type="ECO:0000256" key="3">
    <source>
        <dbReference type="ARBA" id="ARBA00022737"/>
    </source>
</evidence>
<proteinExistence type="predicted"/>
<dbReference type="SMART" id="SM00355">
    <property type="entry name" value="ZnF_C2H2"/>
    <property type="match status" value="2"/>
</dbReference>
<dbReference type="GO" id="GO:0005634">
    <property type="term" value="C:nucleus"/>
    <property type="evidence" value="ECO:0007669"/>
    <property type="project" value="UniProtKB-SubCell"/>
</dbReference>
<keyword evidence="3" id="KW-0677">Repeat</keyword>
<accession>A0AAE9FJD1</accession>
<evidence type="ECO:0000313" key="9">
    <source>
        <dbReference type="EMBL" id="UMM44254.1"/>
    </source>
</evidence>
<keyword evidence="5" id="KW-0862">Zinc</keyword>
<feature type="domain" description="C2H2-type" evidence="8">
    <location>
        <begin position="157"/>
        <end position="184"/>
    </location>
</feature>
<reference evidence="9 10" key="1">
    <citation type="submission" date="2022-04" db="EMBL/GenBank/DDBJ databases">
        <title>Chromosome-level reference genomes for two strains of Caenorhabditis briggsae: an improved platform for comparative genomics.</title>
        <authorList>
            <person name="Stevens L."/>
            <person name="Andersen E."/>
        </authorList>
    </citation>
    <scope>NUCLEOTIDE SEQUENCE [LARGE SCALE GENOMIC DNA]</scope>
    <source>
        <strain evidence="9">VX34</strain>
        <tissue evidence="9">Whole-organism</tissue>
    </source>
</reference>
<keyword evidence="2" id="KW-0479">Metal-binding</keyword>
<evidence type="ECO:0000256" key="7">
    <source>
        <dbReference type="PROSITE-ProRule" id="PRU00042"/>
    </source>
</evidence>
<organism evidence="9 10">
    <name type="scientific">Caenorhabditis briggsae</name>
    <dbReference type="NCBI Taxonomy" id="6238"/>
    <lineage>
        <taxon>Eukaryota</taxon>
        <taxon>Metazoa</taxon>
        <taxon>Ecdysozoa</taxon>
        <taxon>Nematoda</taxon>
        <taxon>Chromadorea</taxon>
        <taxon>Rhabditida</taxon>
        <taxon>Rhabditina</taxon>
        <taxon>Rhabditomorpha</taxon>
        <taxon>Rhabditoidea</taxon>
        <taxon>Rhabditidae</taxon>
        <taxon>Peloderinae</taxon>
        <taxon>Caenorhabditis</taxon>
    </lineage>
</organism>
<dbReference type="InterPro" id="IPR050331">
    <property type="entry name" value="Zinc_finger"/>
</dbReference>
<gene>
    <name evidence="9" type="ORF">L5515_019438</name>
</gene>
<keyword evidence="6" id="KW-0539">Nucleus</keyword>
<evidence type="ECO:0000313" key="10">
    <source>
        <dbReference type="Proteomes" id="UP000829354"/>
    </source>
</evidence>
<keyword evidence="4 7" id="KW-0863">Zinc-finger</keyword>
<evidence type="ECO:0000256" key="2">
    <source>
        <dbReference type="ARBA" id="ARBA00022723"/>
    </source>
</evidence>
<dbReference type="PANTHER" id="PTHR16515:SF49">
    <property type="entry name" value="GASTRULA ZINC FINGER PROTEIN XLCGF49.1-LIKE-RELATED"/>
    <property type="match status" value="1"/>
</dbReference>
<evidence type="ECO:0000256" key="5">
    <source>
        <dbReference type="ARBA" id="ARBA00022833"/>
    </source>
</evidence>
<feature type="domain" description="C2H2-type" evidence="8">
    <location>
        <begin position="185"/>
        <end position="212"/>
    </location>
</feature>
<sequence>MWSMLQSMLHPTALRSSHDRCLCRLSGGWLQSSSENGAPETKQVMRRAARKAIQQKEPLEEGTEEYQALLQEARDHHSECPVFKDSELGQLTVLNLYNPNKRSKAIPHEYGPSKSSGEAYQSTKIVSVDEMTTFTHMSVSQELRRHQKSIHVGKWTHECNVCLKKFHSESSLRPHQLSHASTRDQKCPECDKCFKSLGGVRSHLKCHHKERGDFLNVWKKHKEFIQNGM</sequence>
<comment type="subcellular location">
    <subcellularLocation>
        <location evidence="1">Nucleus</location>
    </subcellularLocation>
</comment>
<dbReference type="Pfam" id="PF13912">
    <property type="entry name" value="zf-C2H2_6"/>
    <property type="match status" value="2"/>
</dbReference>
<name>A0AAE9FJD1_CAEBR</name>
<dbReference type="AlphaFoldDB" id="A0AAE9FJD1"/>
<dbReference type="Proteomes" id="UP000829354">
    <property type="component" value="Chromosome X"/>
</dbReference>
<dbReference type="GO" id="GO:0008270">
    <property type="term" value="F:zinc ion binding"/>
    <property type="evidence" value="ECO:0007669"/>
    <property type="project" value="UniProtKB-KW"/>
</dbReference>
<evidence type="ECO:0000256" key="1">
    <source>
        <dbReference type="ARBA" id="ARBA00004123"/>
    </source>
</evidence>
<evidence type="ECO:0000256" key="6">
    <source>
        <dbReference type="ARBA" id="ARBA00023242"/>
    </source>
</evidence>